<name>E0VR38_PEDHC</name>
<accession>E0VR38</accession>
<keyword evidence="1 4" id="KW-0689">Ribosomal protein</keyword>
<dbReference type="EMBL" id="DS235450">
    <property type="protein sequence ID" value="EEB15844.1"/>
    <property type="molecule type" value="Genomic_DNA"/>
</dbReference>
<dbReference type="Gene3D" id="3.30.70.600">
    <property type="entry name" value="Ribosomal protein S10 domain"/>
    <property type="match status" value="1"/>
</dbReference>
<dbReference type="AlphaFoldDB" id="E0VR38"/>
<dbReference type="eggNOG" id="KOG4060">
    <property type="taxonomic scope" value="Eukaryota"/>
</dbReference>
<dbReference type="VEuPathDB" id="VectorBase:PHUM392070"/>
<sequence>MKVYNCFLQKAERYGAIKSKTAIIPKGYEVKHFSLWEPDYLVLAKTKTPEYDEINVQIKGFDFAVLEKFQSLIHRIAKQMSIDVTASWAFPYQHLKVQTFYENSSQIKTEYKLKLYERNVQIIDAKSHIMPLFLETLITACPPGVKISVHEHTKEIEDAKYVPDYDAIELQKQVDEIEAKKKKK</sequence>
<keyword evidence="6" id="KW-1185">Reference proteome</keyword>
<dbReference type="OMA" id="IRVSECW"/>
<dbReference type="InterPro" id="IPR027487">
    <property type="entry name" value="Ribosomal_mL48"/>
</dbReference>
<dbReference type="RefSeq" id="XP_002428582.1">
    <property type="nucleotide sequence ID" value="XM_002428537.1"/>
</dbReference>
<dbReference type="SUPFAM" id="SSF54999">
    <property type="entry name" value="Ribosomal protein S10"/>
    <property type="match status" value="1"/>
</dbReference>
<keyword evidence="2" id="KW-0687">Ribonucleoprotein</keyword>
<dbReference type="EnsemblMetazoa" id="PHUM392070-RA">
    <property type="protein sequence ID" value="PHUM392070-PA"/>
    <property type="gene ID" value="PHUM392070"/>
</dbReference>
<dbReference type="PANTHER" id="PTHR13473:SF0">
    <property type="entry name" value="LARGE RIBOSOMAL SUBUNIT PROTEIN ML48"/>
    <property type="match status" value="1"/>
</dbReference>
<dbReference type="InterPro" id="IPR027486">
    <property type="entry name" value="Ribosomal_uS10_dom"/>
</dbReference>
<dbReference type="GO" id="GO:0005761">
    <property type="term" value="C:mitochondrial ribosome"/>
    <property type="evidence" value="ECO:0007669"/>
    <property type="project" value="InterPro"/>
</dbReference>
<dbReference type="Proteomes" id="UP000009046">
    <property type="component" value="Unassembled WGS sequence"/>
</dbReference>
<dbReference type="PANTHER" id="PTHR13473">
    <property type="entry name" value="MITOCHONDRIAL RIBOSOMAL PROTEIN L48"/>
    <property type="match status" value="1"/>
</dbReference>
<evidence type="ECO:0000256" key="2">
    <source>
        <dbReference type="ARBA" id="ARBA00023274"/>
    </source>
</evidence>
<dbReference type="SMART" id="SM01403">
    <property type="entry name" value="Ribosomal_S10"/>
    <property type="match status" value="1"/>
</dbReference>
<organism>
    <name type="scientific">Pediculus humanus subsp. corporis</name>
    <name type="common">Body louse</name>
    <dbReference type="NCBI Taxonomy" id="121224"/>
    <lineage>
        <taxon>Eukaryota</taxon>
        <taxon>Metazoa</taxon>
        <taxon>Ecdysozoa</taxon>
        <taxon>Arthropoda</taxon>
        <taxon>Hexapoda</taxon>
        <taxon>Insecta</taxon>
        <taxon>Pterygota</taxon>
        <taxon>Neoptera</taxon>
        <taxon>Paraneoptera</taxon>
        <taxon>Psocodea</taxon>
        <taxon>Troctomorpha</taxon>
        <taxon>Phthiraptera</taxon>
        <taxon>Anoplura</taxon>
        <taxon>Pediculidae</taxon>
        <taxon>Pediculus</taxon>
    </lineage>
</organism>
<evidence type="ECO:0000313" key="5">
    <source>
        <dbReference type="EnsemblMetazoa" id="PHUM392070-PA"/>
    </source>
</evidence>
<dbReference type="KEGG" id="phu:Phum_PHUM392070"/>
<dbReference type="GO" id="GO:1990904">
    <property type="term" value="C:ribonucleoprotein complex"/>
    <property type="evidence" value="ECO:0007669"/>
    <property type="project" value="UniProtKB-KW"/>
</dbReference>
<reference evidence="5" key="3">
    <citation type="submission" date="2020-05" db="UniProtKB">
        <authorList>
            <consortium name="EnsemblMetazoa"/>
        </authorList>
    </citation>
    <scope>IDENTIFICATION</scope>
    <source>
        <strain evidence="5">USDA</strain>
    </source>
</reference>
<dbReference type="STRING" id="121224.E0VR38"/>
<evidence type="ECO:0000259" key="3">
    <source>
        <dbReference type="SMART" id="SM01403"/>
    </source>
</evidence>
<dbReference type="InterPro" id="IPR036838">
    <property type="entry name" value="Ribosomal_uS10_dom_sf"/>
</dbReference>
<evidence type="ECO:0000313" key="6">
    <source>
        <dbReference type="Proteomes" id="UP000009046"/>
    </source>
</evidence>
<dbReference type="Pfam" id="PF00338">
    <property type="entry name" value="Ribosomal_S10"/>
    <property type="match status" value="1"/>
</dbReference>
<reference evidence="4" key="1">
    <citation type="submission" date="2007-04" db="EMBL/GenBank/DDBJ databases">
        <title>Annotation of Pediculus humanus corporis strain USDA.</title>
        <authorList>
            <person name="Kirkness E."/>
            <person name="Hannick L."/>
            <person name="Hass B."/>
            <person name="Bruggner R."/>
            <person name="Lawson D."/>
            <person name="Bidwell S."/>
            <person name="Joardar V."/>
            <person name="Caler E."/>
            <person name="Walenz B."/>
            <person name="Inman J."/>
            <person name="Schobel S."/>
            <person name="Galinsky K."/>
            <person name="Amedeo P."/>
            <person name="Strausberg R."/>
        </authorList>
    </citation>
    <scope>NUCLEOTIDE SEQUENCE</scope>
    <source>
        <strain evidence="4">USDA</strain>
    </source>
</reference>
<evidence type="ECO:0000313" key="4">
    <source>
        <dbReference type="EMBL" id="EEB15844.1"/>
    </source>
</evidence>
<proteinExistence type="predicted"/>
<dbReference type="OrthoDB" id="5984298at2759"/>
<dbReference type="FunCoup" id="E0VR38">
    <property type="interactions" value="364"/>
</dbReference>
<dbReference type="HOGENOM" id="CLU_122557_0_0_1"/>
<dbReference type="CTD" id="8237589"/>
<dbReference type="GeneID" id="8237589"/>
<dbReference type="EMBL" id="AAZO01004591">
    <property type="status" value="NOT_ANNOTATED_CDS"/>
    <property type="molecule type" value="Genomic_DNA"/>
</dbReference>
<dbReference type="InParanoid" id="E0VR38"/>
<gene>
    <name evidence="5" type="primary">8237589</name>
    <name evidence="4" type="ORF">Phum_PHUM392070</name>
</gene>
<feature type="domain" description="Small ribosomal subunit protein uS10" evidence="3">
    <location>
        <begin position="55"/>
        <end position="150"/>
    </location>
</feature>
<evidence type="ECO:0000256" key="1">
    <source>
        <dbReference type="ARBA" id="ARBA00022980"/>
    </source>
</evidence>
<reference evidence="4" key="2">
    <citation type="submission" date="2007-04" db="EMBL/GenBank/DDBJ databases">
        <title>The genome of the human body louse.</title>
        <authorList>
            <consortium name="The Human Body Louse Genome Consortium"/>
            <person name="Kirkness E."/>
            <person name="Walenz B."/>
            <person name="Hass B."/>
            <person name="Bruggner R."/>
            <person name="Strausberg R."/>
        </authorList>
    </citation>
    <scope>NUCLEOTIDE SEQUENCE</scope>
    <source>
        <strain evidence="4">USDA</strain>
    </source>
</reference>
<protein>
    <submittedName>
        <fullName evidence="4">Mitochondrial 50S ribosomal protein 48, putative</fullName>
    </submittedName>
</protein>